<feature type="compositionally biased region" description="Polar residues" evidence="4">
    <location>
        <begin position="768"/>
        <end position="784"/>
    </location>
</feature>
<dbReference type="PANTHER" id="PTHR14396">
    <property type="entry name" value="CLASPIN"/>
    <property type="match status" value="1"/>
</dbReference>
<feature type="compositionally biased region" description="Gly residues" evidence="4">
    <location>
        <begin position="1268"/>
        <end position="1279"/>
    </location>
</feature>
<feature type="compositionally biased region" description="Polar residues" evidence="4">
    <location>
        <begin position="746"/>
        <end position="757"/>
    </location>
</feature>
<evidence type="ECO:0000256" key="1">
    <source>
        <dbReference type="ARBA" id="ARBA00004123"/>
    </source>
</evidence>
<feature type="region of interest" description="Disordered" evidence="4">
    <location>
        <begin position="1"/>
        <end position="427"/>
    </location>
</feature>
<evidence type="ECO:0000259" key="5">
    <source>
        <dbReference type="Pfam" id="PF09444"/>
    </source>
</evidence>
<feature type="compositionally biased region" description="Low complexity" evidence="4">
    <location>
        <begin position="593"/>
        <end position="604"/>
    </location>
</feature>
<feature type="compositionally biased region" description="Basic and acidic residues" evidence="4">
    <location>
        <begin position="868"/>
        <end position="877"/>
    </location>
</feature>
<dbReference type="InterPro" id="IPR024146">
    <property type="entry name" value="Claspin"/>
</dbReference>
<feature type="compositionally biased region" description="Basic and acidic residues" evidence="4">
    <location>
        <begin position="351"/>
        <end position="365"/>
    </location>
</feature>
<feature type="compositionally biased region" description="Low complexity" evidence="4">
    <location>
        <begin position="1059"/>
        <end position="1070"/>
    </location>
</feature>
<protein>
    <recommendedName>
        <fullName evidence="5">DNA replication checkpoint mediator MRC1 domain-containing protein</fullName>
    </recommendedName>
</protein>
<gene>
    <name evidence="6" type="ORF">BJ508DRAFT_303156</name>
</gene>
<keyword evidence="3" id="KW-0539">Nucleus</keyword>
<feature type="compositionally biased region" description="Basic and acidic residues" evidence="4">
    <location>
        <begin position="259"/>
        <end position="299"/>
    </location>
</feature>
<dbReference type="PANTHER" id="PTHR14396:SF10">
    <property type="entry name" value="CLASPIN"/>
    <property type="match status" value="1"/>
</dbReference>
<sequence>MSSPRDTSPVRPSSPVRSHPSTPIPTSSKPPLDLTPSSKVRAMLADSDSDDDIVMPTHHKRGIVANAAQEDVNMSSGSESEAEEWRPRGKIARRLAAAEKDGSSEDDDEEMVKKPAETIEDKPDADMTMKETTPTPKGPDQDDDTDEDIEAALSRNERLAELVAKKRAEREAAEAAKRDKEEKIMADLFGSGSGSGSESDSGTEKLSQHNKPRQRKAGKKAMEQMAMETQRMQRNMQLQHQAVTKKKVTKESLFAKFGFRRDVKKEKTPEPEPEPESEKKEDVDMDQGEKEEEKKKPEDDLPSLEELANWGKKVLDEVDEKQAQMRGEKQAQMRGEKRPTPPPSESAPKSPRHDTPKPELSEKAKGKQKATSPSSTSPPRKPGPKAPAQAKLSQYLQKHKPISLDSDDSDLELVDAPSKPTPQKPIHLIRVDKLANRNTLTTIQTFQDLRQKSLQQAQKEREDKIEELKKKGIILPTAEEKAKEVEEVEDLFEKARKEAERIGKRERRKKAKEEGKDGGAEEKVEIPSSDEEDGDWIGSDVEDLEGSGDEEEGEEEGEEDDEDAEMVDGEATEDKNGSDEEDHEEQQNYDPKSPSAFSMSSMFAPDRDRASPTPGSSLRLSEMPDIVADDSQFIDDDGILVTVKDEQSKRRKRNVVMDEDDEEDKPDAHSAETVPTLKLDSQSQSQKAQAPLFGMDSGPEIGLTQMFEGTIGNSGSGGFSDFGSPGASMPAPSIIPASASKSPPKTYSNESNKNSTQDTEEIDRIPATQPSDIDLTMTQTQTESDLPHHEDSFALSQFPDPTPDQGFNPGSSPAPRRFQTVSATASPAPLRRGKLQRRKRSPSHASNSDDEAPDFSDDEAPQPPKTKNAFDELFAAKKKEKRRKEREEFLKKKSEARGMVEEQAEESEDEFAGLGGMGSDDDDNDNGSDLEDLVNDEDVDVNEAELRGLFAKKDAEQDEKTVQKLFKDLHSGALRKRRGVDSFDLTDSEDELEMRRQAKRRKQAKIRKALLEDDKIGAIAADPKKAAFLSAIEDVDGETEEGRSFLDEEVTELFPEYESQSQSQTPTGSQDVEMSDAAPVGGETSETRPETTKKITPAHPLRKQLHGRAREKASLQKLRSTLSFLSESKKDDEDSDLSLTSGDEADSDFEESKAQKKQNARPKIIDRVEQKRSIASKSTSSLQPSLAFTTTTTTATSTTARLALLRKATTTSSSSFTTEREAADLAEKGVFKKASNKASINFHNREVRRKEVVERKSKKAVAKAAAGSGAGSGRKGGILRGLDKGKFE</sequence>
<feature type="compositionally biased region" description="Low complexity" evidence="4">
    <location>
        <begin position="1185"/>
        <end position="1195"/>
    </location>
</feature>
<evidence type="ECO:0000256" key="3">
    <source>
        <dbReference type="ARBA" id="ARBA00023242"/>
    </source>
</evidence>
<feature type="compositionally biased region" description="Basic and acidic residues" evidence="4">
    <location>
        <begin position="313"/>
        <end position="339"/>
    </location>
</feature>
<dbReference type="GO" id="GO:0005634">
    <property type="term" value="C:nucleus"/>
    <property type="evidence" value="ECO:0007669"/>
    <property type="project" value="UniProtKB-SubCell"/>
</dbReference>
<dbReference type="EMBL" id="ML119655">
    <property type="protein sequence ID" value="RPA85111.1"/>
    <property type="molecule type" value="Genomic_DNA"/>
</dbReference>
<dbReference type="InterPro" id="IPR018564">
    <property type="entry name" value="Repl_chkpnt_MRC1_dom"/>
</dbReference>
<feature type="compositionally biased region" description="Polar residues" evidence="4">
    <location>
        <begin position="230"/>
        <end position="242"/>
    </location>
</feature>
<feature type="compositionally biased region" description="Basic and acidic residues" evidence="4">
    <location>
        <begin position="511"/>
        <end position="525"/>
    </location>
</feature>
<accession>A0A3N4ILP2</accession>
<feature type="compositionally biased region" description="Basic residues" evidence="4">
    <location>
        <begin position="831"/>
        <end position="842"/>
    </location>
</feature>
<feature type="compositionally biased region" description="Acidic residues" evidence="4">
    <location>
        <begin position="902"/>
        <end position="911"/>
    </location>
</feature>
<reference evidence="6 7" key="1">
    <citation type="journal article" date="2018" name="Nat. Ecol. Evol.">
        <title>Pezizomycetes genomes reveal the molecular basis of ectomycorrhizal truffle lifestyle.</title>
        <authorList>
            <person name="Murat C."/>
            <person name="Payen T."/>
            <person name="Noel B."/>
            <person name="Kuo A."/>
            <person name="Morin E."/>
            <person name="Chen J."/>
            <person name="Kohler A."/>
            <person name="Krizsan K."/>
            <person name="Balestrini R."/>
            <person name="Da Silva C."/>
            <person name="Montanini B."/>
            <person name="Hainaut M."/>
            <person name="Levati E."/>
            <person name="Barry K.W."/>
            <person name="Belfiori B."/>
            <person name="Cichocki N."/>
            <person name="Clum A."/>
            <person name="Dockter R.B."/>
            <person name="Fauchery L."/>
            <person name="Guy J."/>
            <person name="Iotti M."/>
            <person name="Le Tacon F."/>
            <person name="Lindquist E.A."/>
            <person name="Lipzen A."/>
            <person name="Malagnac F."/>
            <person name="Mello A."/>
            <person name="Molinier V."/>
            <person name="Miyauchi S."/>
            <person name="Poulain J."/>
            <person name="Riccioni C."/>
            <person name="Rubini A."/>
            <person name="Sitrit Y."/>
            <person name="Splivallo R."/>
            <person name="Traeger S."/>
            <person name="Wang M."/>
            <person name="Zifcakova L."/>
            <person name="Wipf D."/>
            <person name="Zambonelli A."/>
            <person name="Paolocci F."/>
            <person name="Nowrousian M."/>
            <person name="Ottonello S."/>
            <person name="Baldrian P."/>
            <person name="Spatafora J.W."/>
            <person name="Henrissat B."/>
            <person name="Nagy L.G."/>
            <person name="Aury J.M."/>
            <person name="Wincker P."/>
            <person name="Grigoriev I.V."/>
            <person name="Bonfante P."/>
            <person name="Martin F.M."/>
        </authorList>
    </citation>
    <scope>NUCLEOTIDE SEQUENCE [LARGE SCALE GENOMIC DNA]</scope>
    <source>
        <strain evidence="6 7">RN42</strain>
    </source>
</reference>
<feature type="compositionally biased region" description="Acidic residues" evidence="4">
    <location>
        <begin position="848"/>
        <end position="860"/>
    </location>
</feature>
<feature type="region of interest" description="Disordered" evidence="4">
    <location>
        <begin position="1036"/>
        <end position="1195"/>
    </location>
</feature>
<dbReference type="OrthoDB" id="2130597at2759"/>
<dbReference type="STRING" id="1160509.A0A3N4ILP2"/>
<dbReference type="GO" id="GO:0033314">
    <property type="term" value="P:mitotic DNA replication checkpoint signaling"/>
    <property type="evidence" value="ECO:0007669"/>
    <property type="project" value="TreeGrafter"/>
</dbReference>
<dbReference type="GO" id="GO:0007095">
    <property type="term" value="P:mitotic G2 DNA damage checkpoint signaling"/>
    <property type="evidence" value="ECO:0007669"/>
    <property type="project" value="TreeGrafter"/>
</dbReference>
<feature type="region of interest" description="Disordered" evidence="4">
    <location>
        <begin position="643"/>
        <end position="937"/>
    </location>
</feature>
<dbReference type="GO" id="GO:0010997">
    <property type="term" value="F:anaphase-promoting complex binding"/>
    <property type="evidence" value="ECO:0007669"/>
    <property type="project" value="TreeGrafter"/>
</dbReference>
<keyword evidence="2" id="KW-0597">Phosphoprotein</keyword>
<dbReference type="Proteomes" id="UP000275078">
    <property type="component" value="Unassembled WGS sequence"/>
</dbReference>
<evidence type="ECO:0000313" key="7">
    <source>
        <dbReference type="Proteomes" id="UP000275078"/>
    </source>
</evidence>
<feature type="compositionally biased region" description="Acidic residues" evidence="4">
    <location>
        <begin position="141"/>
        <end position="150"/>
    </location>
</feature>
<feature type="domain" description="DNA replication checkpoint mediator MRC1" evidence="5">
    <location>
        <begin position="892"/>
        <end position="1030"/>
    </location>
</feature>
<feature type="compositionally biased region" description="Acidic residues" evidence="4">
    <location>
        <begin position="528"/>
        <end position="571"/>
    </location>
</feature>
<feature type="compositionally biased region" description="Basic residues" evidence="4">
    <location>
        <begin position="208"/>
        <end position="219"/>
    </location>
</feature>
<proteinExistence type="predicted"/>
<feature type="compositionally biased region" description="Polar residues" evidence="4">
    <location>
        <begin position="1173"/>
        <end position="1184"/>
    </location>
</feature>
<feature type="region of interest" description="Disordered" evidence="4">
    <location>
        <begin position="498"/>
        <end position="623"/>
    </location>
</feature>
<feature type="compositionally biased region" description="Low complexity" evidence="4">
    <location>
        <begin position="721"/>
        <end position="745"/>
    </location>
</feature>
<evidence type="ECO:0000256" key="4">
    <source>
        <dbReference type="SAM" id="MobiDB-lite"/>
    </source>
</evidence>
<feature type="compositionally biased region" description="Basic and acidic residues" evidence="4">
    <location>
        <begin position="155"/>
        <end position="185"/>
    </location>
</feature>
<feature type="compositionally biased region" description="Basic and acidic residues" evidence="4">
    <location>
        <begin position="1163"/>
        <end position="1172"/>
    </location>
</feature>
<keyword evidence="7" id="KW-1185">Reference proteome</keyword>
<feature type="compositionally biased region" description="Basic and acidic residues" evidence="4">
    <location>
        <begin position="885"/>
        <end position="900"/>
    </location>
</feature>
<feature type="compositionally biased region" description="Polar residues" evidence="4">
    <location>
        <begin position="679"/>
        <end position="688"/>
    </location>
</feature>
<evidence type="ECO:0000256" key="2">
    <source>
        <dbReference type="ARBA" id="ARBA00022553"/>
    </source>
</evidence>
<feature type="region of interest" description="Disordered" evidence="4">
    <location>
        <begin position="1249"/>
        <end position="1288"/>
    </location>
</feature>
<feature type="compositionally biased region" description="Basic and acidic residues" evidence="4">
    <location>
        <begin position="111"/>
        <end position="129"/>
    </location>
</feature>
<dbReference type="Pfam" id="PF09444">
    <property type="entry name" value="MRC1"/>
    <property type="match status" value="1"/>
</dbReference>
<feature type="compositionally biased region" description="Low complexity" evidence="4">
    <location>
        <begin position="1"/>
        <end position="31"/>
    </location>
</feature>
<name>A0A3N4ILP2_ASCIM</name>
<evidence type="ECO:0000313" key="6">
    <source>
        <dbReference type="EMBL" id="RPA85111.1"/>
    </source>
</evidence>
<feature type="compositionally biased region" description="Acidic residues" evidence="4">
    <location>
        <begin position="919"/>
        <end position="937"/>
    </location>
</feature>
<comment type="subcellular location">
    <subcellularLocation>
        <location evidence="1">Nucleus</location>
    </subcellularLocation>
</comment>
<organism evidence="6 7">
    <name type="scientific">Ascobolus immersus RN42</name>
    <dbReference type="NCBI Taxonomy" id="1160509"/>
    <lineage>
        <taxon>Eukaryota</taxon>
        <taxon>Fungi</taxon>
        <taxon>Dikarya</taxon>
        <taxon>Ascomycota</taxon>
        <taxon>Pezizomycotina</taxon>
        <taxon>Pezizomycetes</taxon>
        <taxon>Pezizales</taxon>
        <taxon>Ascobolaceae</taxon>
        <taxon>Ascobolus</taxon>
    </lineage>
</organism>